<sequence length="61" mass="6327">MQYREQNEDGNDTAGHIGAAAGLIIGIVLGSVMLNFTGSEISGEAGSNSAFTREMKTLTHG</sequence>
<accession>A0ABX7B145</accession>
<keyword evidence="3" id="KW-1185">Reference proteome</keyword>
<evidence type="ECO:0000256" key="1">
    <source>
        <dbReference type="SAM" id="Phobius"/>
    </source>
</evidence>
<proteinExistence type="predicted"/>
<keyword evidence="1" id="KW-0812">Transmembrane</keyword>
<organism evidence="2 3">
    <name type="scientific">Skermanella cutis</name>
    <dbReference type="NCBI Taxonomy" id="2775420"/>
    <lineage>
        <taxon>Bacteria</taxon>
        <taxon>Pseudomonadati</taxon>
        <taxon>Pseudomonadota</taxon>
        <taxon>Alphaproteobacteria</taxon>
        <taxon>Rhodospirillales</taxon>
        <taxon>Azospirillaceae</taxon>
        <taxon>Skermanella</taxon>
    </lineage>
</organism>
<dbReference type="Proteomes" id="UP000595197">
    <property type="component" value="Chromosome"/>
</dbReference>
<evidence type="ECO:0000313" key="2">
    <source>
        <dbReference type="EMBL" id="QQP88048.1"/>
    </source>
</evidence>
<reference evidence="2" key="1">
    <citation type="submission" date="2021-02" db="EMBL/GenBank/DDBJ databases">
        <title>Skermanella TT6 skin isolate.</title>
        <authorList>
            <person name="Lee K."/>
            <person name="Ganzorig M."/>
        </authorList>
    </citation>
    <scope>NUCLEOTIDE SEQUENCE</scope>
    <source>
        <strain evidence="2">TT6</strain>
    </source>
</reference>
<evidence type="ECO:0000313" key="3">
    <source>
        <dbReference type="Proteomes" id="UP000595197"/>
    </source>
</evidence>
<keyword evidence="1" id="KW-0472">Membrane</keyword>
<gene>
    <name evidence="2" type="ORF">IGS68_18525</name>
</gene>
<dbReference type="EMBL" id="CP067420">
    <property type="protein sequence ID" value="QQP88048.1"/>
    <property type="molecule type" value="Genomic_DNA"/>
</dbReference>
<dbReference type="RefSeq" id="WP_201072438.1">
    <property type="nucleotide sequence ID" value="NZ_CP067420.1"/>
</dbReference>
<name>A0ABX7B145_9PROT</name>
<protein>
    <submittedName>
        <fullName evidence="2">Uncharacterized protein</fullName>
    </submittedName>
</protein>
<feature type="transmembrane region" description="Helical" evidence="1">
    <location>
        <begin position="14"/>
        <end position="34"/>
    </location>
</feature>
<keyword evidence="1" id="KW-1133">Transmembrane helix</keyword>